<feature type="region of interest" description="Disordered" evidence="3">
    <location>
        <begin position="332"/>
        <end position="366"/>
    </location>
</feature>
<dbReference type="InterPro" id="IPR045192">
    <property type="entry name" value="AP180-like"/>
</dbReference>
<comment type="caution">
    <text evidence="5">The sequence shown here is derived from an EMBL/GenBank/DDBJ whole genome shotgun (WGS) entry which is preliminary data.</text>
</comment>
<dbReference type="PANTHER" id="PTHR22951:SF5">
    <property type="entry name" value="PHOSPHATIDYLINOSITOL-BINDING CLATHRIN ASSEMBLY PROTEIN LAP"/>
    <property type="match status" value="1"/>
</dbReference>
<proteinExistence type="predicted"/>
<protein>
    <submittedName>
        <fullName evidence="5">ENTH domain-containing protein</fullName>
    </submittedName>
</protein>
<dbReference type="CDD" id="cd16988">
    <property type="entry name" value="ANTH_N_YAP180"/>
    <property type="match status" value="1"/>
</dbReference>
<dbReference type="GO" id="GO:0072583">
    <property type="term" value="P:clathrin-dependent endocytosis"/>
    <property type="evidence" value="ECO:0007669"/>
    <property type="project" value="InterPro"/>
</dbReference>
<evidence type="ECO:0000256" key="2">
    <source>
        <dbReference type="ARBA" id="ARBA00022490"/>
    </source>
</evidence>
<evidence type="ECO:0000259" key="4">
    <source>
        <dbReference type="PROSITE" id="PS50942"/>
    </source>
</evidence>
<dbReference type="Gene3D" id="1.20.58.150">
    <property type="entry name" value="ANTH domain"/>
    <property type="match status" value="1"/>
</dbReference>
<feature type="compositionally biased region" description="Basic and acidic residues" evidence="3">
    <location>
        <begin position="345"/>
        <end position="356"/>
    </location>
</feature>
<name>A0A1U7LM08_NEOID</name>
<dbReference type="InterPro" id="IPR008942">
    <property type="entry name" value="ENTH_VHS"/>
</dbReference>
<dbReference type="GO" id="GO:0005546">
    <property type="term" value="F:phosphatidylinositol-4,5-bisphosphate binding"/>
    <property type="evidence" value="ECO:0007669"/>
    <property type="project" value="TreeGrafter"/>
</dbReference>
<feature type="domain" description="ENTH" evidence="4">
    <location>
        <begin position="54"/>
        <end position="181"/>
    </location>
</feature>
<organism evidence="5 6">
    <name type="scientific">Neolecta irregularis (strain DAH-3)</name>
    <dbReference type="NCBI Taxonomy" id="1198029"/>
    <lineage>
        <taxon>Eukaryota</taxon>
        <taxon>Fungi</taxon>
        <taxon>Dikarya</taxon>
        <taxon>Ascomycota</taxon>
        <taxon>Taphrinomycotina</taxon>
        <taxon>Neolectales</taxon>
        <taxon>Neolectaceae</taxon>
        <taxon>Neolecta</taxon>
    </lineage>
</organism>
<reference evidence="5 6" key="1">
    <citation type="submission" date="2016-04" db="EMBL/GenBank/DDBJ databases">
        <title>Evolutionary innovation and constraint leading to complex multicellularity in the Ascomycota.</title>
        <authorList>
            <person name="Cisse O."/>
            <person name="Nguyen A."/>
            <person name="Hewitt D.A."/>
            <person name="Jedd G."/>
            <person name="Stajich J.E."/>
        </authorList>
    </citation>
    <scope>NUCLEOTIDE SEQUENCE [LARGE SCALE GENOMIC DNA]</scope>
    <source>
        <strain evidence="5 6">DAH-3</strain>
    </source>
</reference>
<dbReference type="Gene3D" id="1.25.40.90">
    <property type="match status" value="1"/>
</dbReference>
<dbReference type="GO" id="GO:0048268">
    <property type="term" value="P:clathrin coat assembly"/>
    <property type="evidence" value="ECO:0007669"/>
    <property type="project" value="InterPro"/>
</dbReference>
<keyword evidence="2" id="KW-0963">Cytoplasm</keyword>
<feature type="compositionally biased region" description="Polar residues" evidence="3">
    <location>
        <begin position="357"/>
        <end position="366"/>
    </location>
</feature>
<dbReference type="PROSITE" id="PS50942">
    <property type="entry name" value="ENTH"/>
    <property type="match status" value="1"/>
</dbReference>
<dbReference type="InterPro" id="IPR013809">
    <property type="entry name" value="ENTH"/>
</dbReference>
<dbReference type="FunFam" id="1.20.58.150:FF:000004">
    <property type="entry name" value="ENTH domain protein"/>
    <property type="match status" value="1"/>
</dbReference>
<dbReference type="GO" id="GO:0032050">
    <property type="term" value="F:clathrin heavy chain binding"/>
    <property type="evidence" value="ECO:0007669"/>
    <property type="project" value="TreeGrafter"/>
</dbReference>
<evidence type="ECO:0000256" key="1">
    <source>
        <dbReference type="ARBA" id="ARBA00004496"/>
    </source>
</evidence>
<dbReference type="Proteomes" id="UP000186594">
    <property type="component" value="Unassembled WGS sequence"/>
</dbReference>
<dbReference type="SUPFAM" id="SSF48464">
    <property type="entry name" value="ENTH/VHS domain"/>
    <property type="match status" value="1"/>
</dbReference>
<dbReference type="GO" id="GO:0005545">
    <property type="term" value="F:1-phosphatidylinositol binding"/>
    <property type="evidence" value="ECO:0007669"/>
    <property type="project" value="InterPro"/>
</dbReference>
<gene>
    <name evidence="5" type="ORF">NEOLI_004334</name>
</gene>
<feature type="non-terminal residue" evidence="5">
    <location>
        <position position="496"/>
    </location>
</feature>
<dbReference type="GO" id="GO:0000149">
    <property type="term" value="F:SNARE binding"/>
    <property type="evidence" value="ECO:0007669"/>
    <property type="project" value="TreeGrafter"/>
</dbReference>
<evidence type="ECO:0000256" key="3">
    <source>
        <dbReference type="SAM" id="MobiDB-lite"/>
    </source>
</evidence>
<dbReference type="OrthoDB" id="44015at2759"/>
<dbReference type="STRING" id="1198029.A0A1U7LM08"/>
<dbReference type="GO" id="GO:0006900">
    <property type="term" value="P:vesicle budding from membrane"/>
    <property type="evidence" value="ECO:0007669"/>
    <property type="project" value="TreeGrafter"/>
</dbReference>
<dbReference type="AlphaFoldDB" id="A0A1U7LM08"/>
<dbReference type="GO" id="GO:0005905">
    <property type="term" value="C:clathrin-coated pit"/>
    <property type="evidence" value="ECO:0007669"/>
    <property type="project" value="TreeGrafter"/>
</dbReference>
<evidence type="ECO:0000313" key="5">
    <source>
        <dbReference type="EMBL" id="OLL23694.1"/>
    </source>
</evidence>
<dbReference type="Pfam" id="PF07651">
    <property type="entry name" value="ANTH"/>
    <property type="match status" value="1"/>
</dbReference>
<dbReference type="SMART" id="SM00273">
    <property type="entry name" value="ENTH"/>
    <property type="match status" value="1"/>
</dbReference>
<feature type="non-terminal residue" evidence="5">
    <location>
        <position position="1"/>
    </location>
</feature>
<keyword evidence="6" id="KW-1185">Reference proteome</keyword>
<sequence>CSLPPSPSLSPSVSVPLPLSYTPPPPFLPPSIHPPTPVSLPHPSTSLIPISHPPPPTMGSSFEKSVKGATKIKLAVPKSKYVEHILLATRTGEAGLGEVFRALAARLHDPSWTIVFKALLLVHIMIRDGAKDATLDYLSRSPRLLDTAHLSGVIDQGVLIRNYGKYLQDRAIAFEKTKIDHVAELLTSGRLRSLSPQKGLLREVEIVQRQLASLLRCKFNHAPEHDIALAAFRLLLSDLKPLFQAANEAVINVLEHYFEMSFSDAERALAIYKIFVKQTLGVVEYFNTARRLESITRLATPIVKHAPTSLTKALEEYLNDPDFEENRRQYLQNKNSSSSANAPKVESRRIAIDDKTNPFSPSFQPLKQNDVNLIDFSPNEDPHPISPGLFSQPQLSYAQVLDTNQQSNPYPFQHQNPYLPQSQQFSLLQPTFTGAGFGGFTRDADSIQSYTTPLYQPSQFPSNLQPHLTSSADTNPFRTSILPSTIFPNQTGPPNQ</sequence>
<dbReference type="InterPro" id="IPR014712">
    <property type="entry name" value="ANTH_dom_sf"/>
</dbReference>
<dbReference type="GO" id="GO:0030136">
    <property type="term" value="C:clathrin-coated vesicle"/>
    <property type="evidence" value="ECO:0007669"/>
    <property type="project" value="InterPro"/>
</dbReference>
<dbReference type="EMBL" id="LXFE01001367">
    <property type="protein sequence ID" value="OLL23694.1"/>
    <property type="molecule type" value="Genomic_DNA"/>
</dbReference>
<dbReference type="InterPro" id="IPR011417">
    <property type="entry name" value="ANTH_dom"/>
</dbReference>
<evidence type="ECO:0000313" key="6">
    <source>
        <dbReference type="Proteomes" id="UP000186594"/>
    </source>
</evidence>
<dbReference type="OMA" id="VHIMIRD"/>
<dbReference type="SUPFAM" id="SSF89009">
    <property type="entry name" value="GAT-like domain"/>
    <property type="match status" value="1"/>
</dbReference>
<dbReference type="PANTHER" id="PTHR22951">
    <property type="entry name" value="CLATHRIN ASSEMBLY PROTEIN"/>
    <property type="match status" value="1"/>
</dbReference>
<accession>A0A1U7LM08</accession>
<comment type="subcellular location">
    <subcellularLocation>
        <location evidence="1">Cytoplasm</location>
    </subcellularLocation>
</comment>